<gene>
    <name evidence="1" type="ORF">DFH08DRAFT_825648</name>
</gene>
<dbReference type="EMBL" id="JARIHO010000103">
    <property type="protein sequence ID" value="KAJ7303716.1"/>
    <property type="molecule type" value="Genomic_DNA"/>
</dbReference>
<name>A0AAD7E9Q8_9AGAR</name>
<sequence>MRQFPQELIDNTIHHLVEDSETSDVNLRTCSLVAKSWTPQAQKEQFQSVYSLTLDTSKKLLALIVGSPHIGAYIKFLTLRVDSLDVGTETRDLAVLPEITKSLSCLEGLDLSVVPYNGRLRDNVELLRAYISPSHRVSGPHSYLCPPALISCLQNANREHPISVLTLHSCYLEASGSAPLPITQPVLISIDLLELRHCRLMLDILRWAAAVPMALETAEIESDDQQYLTSLIISWVYEETGSFPRLQGLLVFPSIHLEIEVWANTGDELEVMMQDLGLSLSSIFQPSKSNSRLHLDIRLHLPLDADEGNVRWEILDRVVEEGSIASSMKIQGRDLDAERERLGYVLSG</sequence>
<comment type="caution">
    <text evidence="1">The sequence shown here is derived from an EMBL/GenBank/DDBJ whole genome shotgun (WGS) entry which is preliminary data.</text>
</comment>
<keyword evidence="2" id="KW-1185">Reference proteome</keyword>
<accession>A0AAD7E9Q8</accession>
<protein>
    <submittedName>
        <fullName evidence="1">Uncharacterized protein</fullName>
    </submittedName>
</protein>
<reference evidence="1" key="1">
    <citation type="submission" date="2023-03" db="EMBL/GenBank/DDBJ databases">
        <title>Massive genome expansion in bonnet fungi (Mycena s.s.) driven by repeated elements and novel gene families across ecological guilds.</title>
        <authorList>
            <consortium name="Lawrence Berkeley National Laboratory"/>
            <person name="Harder C.B."/>
            <person name="Miyauchi S."/>
            <person name="Viragh M."/>
            <person name="Kuo A."/>
            <person name="Thoen E."/>
            <person name="Andreopoulos B."/>
            <person name="Lu D."/>
            <person name="Skrede I."/>
            <person name="Drula E."/>
            <person name="Henrissat B."/>
            <person name="Morin E."/>
            <person name="Kohler A."/>
            <person name="Barry K."/>
            <person name="LaButti K."/>
            <person name="Morin E."/>
            <person name="Salamov A."/>
            <person name="Lipzen A."/>
            <person name="Mereny Z."/>
            <person name="Hegedus B."/>
            <person name="Baldrian P."/>
            <person name="Stursova M."/>
            <person name="Weitz H."/>
            <person name="Taylor A."/>
            <person name="Grigoriev I.V."/>
            <person name="Nagy L.G."/>
            <person name="Martin F."/>
            <person name="Kauserud H."/>
        </authorList>
    </citation>
    <scope>NUCLEOTIDE SEQUENCE</scope>
    <source>
        <strain evidence="1">CBHHK002</strain>
    </source>
</reference>
<organism evidence="1 2">
    <name type="scientific">Mycena albidolilacea</name>
    <dbReference type="NCBI Taxonomy" id="1033008"/>
    <lineage>
        <taxon>Eukaryota</taxon>
        <taxon>Fungi</taxon>
        <taxon>Dikarya</taxon>
        <taxon>Basidiomycota</taxon>
        <taxon>Agaricomycotina</taxon>
        <taxon>Agaricomycetes</taxon>
        <taxon>Agaricomycetidae</taxon>
        <taxon>Agaricales</taxon>
        <taxon>Marasmiineae</taxon>
        <taxon>Mycenaceae</taxon>
        <taxon>Mycena</taxon>
    </lineage>
</organism>
<dbReference type="AlphaFoldDB" id="A0AAD7E9Q8"/>
<dbReference type="Proteomes" id="UP001218218">
    <property type="component" value="Unassembled WGS sequence"/>
</dbReference>
<proteinExistence type="predicted"/>
<evidence type="ECO:0000313" key="2">
    <source>
        <dbReference type="Proteomes" id="UP001218218"/>
    </source>
</evidence>
<evidence type="ECO:0000313" key="1">
    <source>
        <dbReference type="EMBL" id="KAJ7303716.1"/>
    </source>
</evidence>